<gene>
    <name evidence="2" type="ORF">AK812_SmicGene16590</name>
</gene>
<evidence type="ECO:0000256" key="1">
    <source>
        <dbReference type="SAM" id="Phobius"/>
    </source>
</evidence>
<keyword evidence="3" id="KW-1185">Reference proteome</keyword>
<accession>A0A1Q9DZX3</accession>
<evidence type="ECO:0000313" key="3">
    <source>
        <dbReference type="Proteomes" id="UP000186817"/>
    </source>
</evidence>
<feature type="transmembrane region" description="Helical" evidence="1">
    <location>
        <begin position="12"/>
        <end position="33"/>
    </location>
</feature>
<dbReference type="AlphaFoldDB" id="A0A1Q9DZX3"/>
<dbReference type="Proteomes" id="UP000186817">
    <property type="component" value="Unassembled WGS sequence"/>
</dbReference>
<proteinExistence type="predicted"/>
<evidence type="ECO:0000313" key="2">
    <source>
        <dbReference type="EMBL" id="OLQ00720.1"/>
    </source>
</evidence>
<organism evidence="2 3">
    <name type="scientific">Symbiodinium microadriaticum</name>
    <name type="common">Dinoflagellate</name>
    <name type="synonym">Zooxanthella microadriatica</name>
    <dbReference type="NCBI Taxonomy" id="2951"/>
    <lineage>
        <taxon>Eukaryota</taxon>
        <taxon>Sar</taxon>
        <taxon>Alveolata</taxon>
        <taxon>Dinophyceae</taxon>
        <taxon>Suessiales</taxon>
        <taxon>Symbiodiniaceae</taxon>
        <taxon>Symbiodinium</taxon>
    </lineage>
</organism>
<protein>
    <recommendedName>
        <fullName evidence="4">Reverse transcriptase domain-containing protein</fullName>
    </recommendedName>
</protein>
<feature type="transmembrane region" description="Helical" evidence="1">
    <location>
        <begin position="150"/>
        <end position="176"/>
    </location>
</feature>
<keyword evidence="1" id="KW-0812">Transmembrane</keyword>
<dbReference type="EMBL" id="LSRX01000318">
    <property type="protein sequence ID" value="OLQ00720.1"/>
    <property type="molecule type" value="Genomic_DNA"/>
</dbReference>
<feature type="transmembrane region" description="Helical" evidence="1">
    <location>
        <begin position="87"/>
        <end position="109"/>
    </location>
</feature>
<name>A0A1Q9DZX3_SYMMI</name>
<keyword evidence="1" id="KW-1133">Transmembrane helix</keyword>
<sequence length="590" mass="66883">MSMSPAATFYALQAATLLLLWIAVFVGSGVDFLRLGEKLSNTALRPSWMPKSWFLLLLRSSIYRPAAYSIVPYMFLQAFVVEKWLLILPVAVALSRSLVALAVTIFHLGDSSRTSSHRDYLMLYNCWVLALCGWIDAFVFPAGVDEVAHALALGFCIWYIFSCGVSKVVVAGGVSVNDHCMPRLMQGFREWSFGDTLNAILETFSRKTPKGGGPVREHVTVFKTDIHSRTETRRLAAIPIACASINWFVQHLRKTVFFWERRTVEDRFHQVQNNLHDWWDWKSVGRDLWHHGGAAKGKPDHKARQERLEREMKRRLQAEMAGGLQHFAREVGPIAEQEDYELSVNSQERFSLTVRTSSTILQIKHNIADLYGMAVESQRLHLTPEPEEFSQRGGAFGSLARHALAKYLFDKLRHCAVECELRYLLLQLKSNLLTGRVPGGEQIDIWCTTGIRQCSPESAELFALILQDALENMMSAPGWRDLGEAIPELNVELLMYQDDLFLWDTNVSRLTKRLELIDACLQELGLQLAASKTAITCTSDYVGARHVLFHGREDLVGRGGSVLVSPDDFYVDDLYDLYGDDFYMDDLYLD</sequence>
<keyword evidence="1" id="KW-0472">Membrane</keyword>
<comment type="caution">
    <text evidence="2">The sequence shown here is derived from an EMBL/GenBank/DDBJ whole genome shotgun (WGS) entry which is preliminary data.</text>
</comment>
<reference evidence="2 3" key="1">
    <citation type="submission" date="2016-02" db="EMBL/GenBank/DDBJ databases">
        <title>Genome analysis of coral dinoflagellate symbionts highlights evolutionary adaptations to a symbiotic lifestyle.</title>
        <authorList>
            <person name="Aranda M."/>
            <person name="Li Y."/>
            <person name="Liew Y.J."/>
            <person name="Baumgarten S."/>
            <person name="Simakov O."/>
            <person name="Wilson M."/>
            <person name="Piel J."/>
            <person name="Ashoor H."/>
            <person name="Bougouffa S."/>
            <person name="Bajic V.B."/>
            <person name="Ryu T."/>
            <person name="Ravasi T."/>
            <person name="Bayer T."/>
            <person name="Micklem G."/>
            <person name="Kim H."/>
            <person name="Bhak J."/>
            <person name="Lajeunesse T.C."/>
            <person name="Voolstra C.R."/>
        </authorList>
    </citation>
    <scope>NUCLEOTIDE SEQUENCE [LARGE SCALE GENOMIC DNA]</scope>
    <source>
        <strain evidence="2 3">CCMP2467</strain>
    </source>
</reference>
<evidence type="ECO:0008006" key="4">
    <source>
        <dbReference type="Google" id="ProtNLM"/>
    </source>
</evidence>
<feature type="transmembrane region" description="Helical" evidence="1">
    <location>
        <begin position="121"/>
        <end position="144"/>
    </location>
</feature>
<dbReference type="OrthoDB" id="419695at2759"/>